<sequence length="399" mass="44393">MRTGGEILAGTLQAASKTNGHISTAKQSIDTLNDVNLDDRQTDDRSQLRILNGKNTLNEFNMNDIMMDEIIGEDKTEELNAVIEDAISISTNVVEEIDEAELSRLRLRFETQLSDEQHDSELEPSSGRVEEHARSPSTNSSLEIPTTSKVDNDVTIDESKQSSTEAIEKEVESRRESKTNLVESREETVNENITDVEKNTTEIPKLSTSTKNKAASNSFDLDEDARKSIGPSSTVTTMDEEDTTESADEIMIDDVSPTTPKSSFNPSSVPTKSMMYADTSSDENSSDENENHHEFLSSIQRSQKIPNIQKILHDLSDSRLDSDLSNSDHLRINTINFTNSNDDNQNSNGKNEENMTRGTKKLPENGNNTTTNHSSLMMNKMNSDGKEAITDEEFSEKLI</sequence>
<dbReference type="OrthoDB" id="5877043at2759"/>
<feature type="compositionally biased region" description="Basic and acidic residues" evidence="1">
    <location>
        <begin position="383"/>
        <end position="399"/>
    </location>
</feature>
<reference evidence="3" key="2">
    <citation type="journal article" date="2016" name="Sci. Rep.">
        <title>Dictyocaulus viviparus genome, variome and transcriptome elucidate lungworm biology and support future intervention.</title>
        <authorList>
            <person name="McNulty S.N."/>
            <person name="Strube C."/>
            <person name="Rosa B.A."/>
            <person name="Martin J.C."/>
            <person name="Tyagi R."/>
            <person name="Choi Y.J."/>
            <person name="Wang Q."/>
            <person name="Hallsworth Pepin K."/>
            <person name="Zhang X."/>
            <person name="Ozersky P."/>
            <person name="Wilson R.K."/>
            <person name="Sternberg P.W."/>
            <person name="Gasser R.B."/>
            <person name="Mitreva M."/>
        </authorList>
    </citation>
    <scope>NUCLEOTIDE SEQUENCE [LARGE SCALE GENOMIC DNA]</scope>
    <source>
        <strain evidence="3">HannoverDv2000</strain>
    </source>
</reference>
<feature type="compositionally biased region" description="Polar residues" evidence="1">
    <location>
        <begin position="206"/>
        <end position="219"/>
    </location>
</feature>
<evidence type="ECO:0000256" key="1">
    <source>
        <dbReference type="SAM" id="MobiDB-lite"/>
    </source>
</evidence>
<feature type="region of interest" description="Disordered" evidence="1">
    <location>
        <begin position="335"/>
        <end position="399"/>
    </location>
</feature>
<feature type="compositionally biased region" description="Polar residues" evidence="1">
    <location>
        <begin position="256"/>
        <end position="271"/>
    </location>
</feature>
<organism evidence="2 3">
    <name type="scientific">Dictyocaulus viviparus</name>
    <name type="common">Bovine lungworm</name>
    <dbReference type="NCBI Taxonomy" id="29172"/>
    <lineage>
        <taxon>Eukaryota</taxon>
        <taxon>Metazoa</taxon>
        <taxon>Ecdysozoa</taxon>
        <taxon>Nematoda</taxon>
        <taxon>Chromadorea</taxon>
        <taxon>Rhabditida</taxon>
        <taxon>Rhabditina</taxon>
        <taxon>Rhabditomorpha</taxon>
        <taxon>Strongyloidea</taxon>
        <taxon>Metastrongylidae</taxon>
        <taxon>Dictyocaulus</taxon>
    </lineage>
</organism>
<dbReference type="AlphaFoldDB" id="A0A0D8Y5T6"/>
<accession>A0A0D8Y5T6</accession>
<proteinExistence type="predicted"/>
<keyword evidence="3" id="KW-1185">Reference proteome</keyword>
<evidence type="ECO:0000313" key="2">
    <source>
        <dbReference type="EMBL" id="KJH52110.1"/>
    </source>
</evidence>
<feature type="compositionally biased region" description="Polar residues" evidence="1">
    <location>
        <begin position="135"/>
        <end position="149"/>
    </location>
</feature>
<dbReference type="Proteomes" id="UP000053766">
    <property type="component" value="Unassembled WGS sequence"/>
</dbReference>
<feature type="compositionally biased region" description="Acidic residues" evidence="1">
    <location>
        <begin position="238"/>
        <end position="252"/>
    </location>
</feature>
<gene>
    <name evidence="2" type="ORF">DICVIV_01689</name>
</gene>
<name>A0A0D8Y5T6_DICVI</name>
<reference evidence="2 3" key="1">
    <citation type="submission" date="2013-11" db="EMBL/GenBank/DDBJ databases">
        <title>Draft genome of the bovine lungworm Dictyocaulus viviparus.</title>
        <authorList>
            <person name="Mitreva M."/>
        </authorList>
    </citation>
    <scope>NUCLEOTIDE SEQUENCE [LARGE SCALE GENOMIC DNA]</scope>
    <source>
        <strain evidence="2 3">HannoverDv2000</strain>
    </source>
</reference>
<feature type="compositionally biased region" description="Polar residues" evidence="1">
    <location>
        <begin position="365"/>
        <end position="382"/>
    </location>
</feature>
<dbReference type="EMBL" id="KN716170">
    <property type="protein sequence ID" value="KJH52110.1"/>
    <property type="molecule type" value="Genomic_DNA"/>
</dbReference>
<feature type="region of interest" description="Disordered" evidence="1">
    <location>
        <begin position="114"/>
        <end position="296"/>
    </location>
</feature>
<feature type="compositionally biased region" description="Basic and acidic residues" evidence="1">
    <location>
        <begin position="166"/>
        <end position="188"/>
    </location>
</feature>
<feature type="compositionally biased region" description="Polar residues" evidence="1">
    <location>
        <begin position="335"/>
        <end position="349"/>
    </location>
</feature>
<protein>
    <submittedName>
        <fullName evidence="2">Uncharacterized protein</fullName>
    </submittedName>
</protein>
<evidence type="ECO:0000313" key="3">
    <source>
        <dbReference type="Proteomes" id="UP000053766"/>
    </source>
</evidence>